<dbReference type="AlphaFoldDB" id="A0A4Y8X2U5"/>
<keyword evidence="3" id="KW-1185">Reference proteome</keyword>
<dbReference type="Gene3D" id="3.40.50.2300">
    <property type="match status" value="1"/>
</dbReference>
<dbReference type="EMBL" id="JACHMC010000001">
    <property type="protein sequence ID" value="MBB4883268.1"/>
    <property type="molecule type" value="Genomic_DNA"/>
</dbReference>
<organism evidence="2 3">
    <name type="scientific">Micrococcus flavus</name>
    <dbReference type="NCBI Taxonomy" id="384602"/>
    <lineage>
        <taxon>Bacteria</taxon>
        <taxon>Bacillati</taxon>
        <taxon>Actinomycetota</taxon>
        <taxon>Actinomycetes</taxon>
        <taxon>Micrococcales</taxon>
        <taxon>Micrococcaceae</taxon>
        <taxon>Micrococcus</taxon>
    </lineage>
</organism>
<protein>
    <submittedName>
        <fullName evidence="2">Protein-tyrosine-phosphatase</fullName>
    </submittedName>
</protein>
<proteinExistence type="predicted"/>
<dbReference type="OrthoDB" id="9784339at2"/>
<dbReference type="Pfam" id="PF01451">
    <property type="entry name" value="LMWPc"/>
    <property type="match status" value="1"/>
</dbReference>
<dbReference type="SUPFAM" id="SSF52788">
    <property type="entry name" value="Phosphotyrosine protein phosphatases I"/>
    <property type="match status" value="1"/>
</dbReference>
<sequence>MTWFSRPPLRSPFAAPEASPTPRTDDSDGAPGGIRILTVCTGNICRSAWAQHVLQARLDQRLGTGGAAVTSAGTGPNQALSVPRELLDLAGGDAALRGALEAHRPRLLTARVLEGQDLVLTATEAHRDAVVREAPAALRRSATFLRAGALFAELQAVAPGGGPGALADALARGQASRSRLRDRAADLPDPFRGPAAGYAAMVAALNPALDAAVEAVERALTRR</sequence>
<feature type="domain" description="Phosphotyrosine protein phosphatase I" evidence="1">
    <location>
        <begin position="34"/>
        <end position="215"/>
    </location>
</feature>
<accession>A0A4Y8X2U5</accession>
<comment type="caution">
    <text evidence="2">The sequence shown here is derived from an EMBL/GenBank/DDBJ whole genome shotgun (WGS) entry which is preliminary data.</text>
</comment>
<name>A0A4Y8X2U5_9MICC</name>
<gene>
    <name evidence="2" type="ORF">BJ976_001619</name>
</gene>
<dbReference type="SMART" id="SM00226">
    <property type="entry name" value="LMWPc"/>
    <property type="match status" value="1"/>
</dbReference>
<evidence type="ECO:0000313" key="2">
    <source>
        <dbReference type="EMBL" id="MBB4883268.1"/>
    </source>
</evidence>
<evidence type="ECO:0000313" key="3">
    <source>
        <dbReference type="Proteomes" id="UP000560081"/>
    </source>
</evidence>
<dbReference type="RefSeq" id="WP_135029058.1">
    <property type="nucleotide sequence ID" value="NZ_BMLA01000002.1"/>
</dbReference>
<dbReference type="InterPro" id="IPR036196">
    <property type="entry name" value="Ptyr_pPase_sf"/>
</dbReference>
<evidence type="ECO:0000259" key="1">
    <source>
        <dbReference type="SMART" id="SM00226"/>
    </source>
</evidence>
<reference evidence="2 3" key="1">
    <citation type="submission" date="2020-08" db="EMBL/GenBank/DDBJ databases">
        <title>Sequencing the genomes of 1000 actinobacteria strains.</title>
        <authorList>
            <person name="Klenk H.-P."/>
        </authorList>
    </citation>
    <scope>NUCLEOTIDE SEQUENCE [LARGE SCALE GENOMIC DNA]</scope>
    <source>
        <strain evidence="2 3">DSM 19079</strain>
    </source>
</reference>
<dbReference type="Proteomes" id="UP000560081">
    <property type="component" value="Unassembled WGS sequence"/>
</dbReference>
<dbReference type="InterPro" id="IPR023485">
    <property type="entry name" value="Ptyr_pPase"/>
</dbReference>